<reference evidence="3" key="2">
    <citation type="submission" date="2019-07" db="EMBL/GenBank/DDBJ databases">
        <authorList>
            <person name="Whitman W."/>
            <person name="Huntemann M."/>
            <person name="Clum A."/>
            <person name="Pillay M."/>
            <person name="Palaniappan K."/>
            <person name="Varghese N."/>
            <person name="Mikhailova N."/>
            <person name="Stamatis D."/>
            <person name="Reddy T."/>
            <person name="Daum C."/>
            <person name="Shapiro N."/>
            <person name="Ivanova N."/>
            <person name="Kyrpides N."/>
            <person name="Woyke T."/>
        </authorList>
    </citation>
    <scope>NUCLEOTIDE SEQUENCE</scope>
    <source>
        <strain evidence="3">CGMCC 1.10685</strain>
    </source>
</reference>
<keyword evidence="3" id="KW-0808">Transferase</keyword>
<dbReference type="Proteomes" id="UP000437862">
    <property type="component" value="Chromosome"/>
</dbReference>
<organism evidence="3 4">
    <name type="scientific">Pseudoduganella flava</name>
    <dbReference type="NCBI Taxonomy" id="871742"/>
    <lineage>
        <taxon>Bacteria</taxon>
        <taxon>Pseudomonadati</taxon>
        <taxon>Pseudomonadota</taxon>
        <taxon>Betaproteobacteria</taxon>
        <taxon>Burkholderiales</taxon>
        <taxon>Oxalobacteraceae</taxon>
        <taxon>Telluria group</taxon>
        <taxon>Pseudoduganella</taxon>
    </lineage>
</organism>
<dbReference type="SUPFAM" id="SSF53448">
    <property type="entry name" value="Nucleotide-diphospho-sugar transferases"/>
    <property type="match status" value="1"/>
</dbReference>
<dbReference type="InterPro" id="IPR001173">
    <property type="entry name" value="Glyco_trans_2-like"/>
</dbReference>
<sequence>MAYPKVSIVIPSYKVDHFEACLRSAIGQSYPNIEVTVSDNCPTEGIREICARYPQVIYQRNTATRSDNVLQAMYAAKGDFIKPLFDDDVLHPFCVERMVAAFQGRDDVTMVFSASQVIDISNQRIETRRPYEASGTIAGRDLQRSMTLGMCNYVGEYTTIMFRRTTLWKIAPHDLFKVGSHDCTRGLADVATYYNLTAGASAFYIDEELSYFRRDPALQSNSNINANPNFGYCFSDYLDLLLAAHETGVITTEELLATEPRAQAVSIQLSGVFDQIVRSYERLQAYVQPLKG</sequence>
<dbReference type="EMBL" id="CP046904">
    <property type="protein sequence ID" value="QGZ40164.1"/>
    <property type="molecule type" value="Genomic_DNA"/>
</dbReference>
<dbReference type="PANTHER" id="PTHR22916:SF3">
    <property type="entry name" value="UDP-GLCNAC:BETAGAL BETA-1,3-N-ACETYLGLUCOSAMINYLTRANSFERASE-LIKE PROTEIN 1"/>
    <property type="match status" value="1"/>
</dbReference>
<name>A0A562PDR1_9BURK</name>
<dbReference type="PANTHER" id="PTHR22916">
    <property type="entry name" value="GLYCOSYLTRANSFERASE"/>
    <property type="match status" value="1"/>
</dbReference>
<dbReference type="GO" id="GO:0016758">
    <property type="term" value="F:hexosyltransferase activity"/>
    <property type="evidence" value="ECO:0007669"/>
    <property type="project" value="UniProtKB-ARBA"/>
</dbReference>
<dbReference type="RefSeq" id="WP_145881682.1">
    <property type="nucleotide sequence ID" value="NZ_CP046904.1"/>
</dbReference>
<evidence type="ECO:0000259" key="1">
    <source>
        <dbReference type="Pfam" id="PF00535"/>
    </source>
</evidence>
<reference evidence="2 5" key="3">
    <citation type="submission" date="2019-12" db="EMBL/GenBank/DDBJ databases">
        <title>Draft Genome Sequences of Six Type Strains of the Genus Massilia.</title>
        <authorList>
            <person name="Miess H."/>
            <person name="Frediansyah A."/>
            <person name="Goeker M."/>
            <person name="Gross H."/>
        </authorList>
    </citation>
    <scope>NUCLEOTIDE SEQUENCE [LARGE SCALE GENOMIC DNA]</scope>
    <source>
        <strain evidence="2 5">DSM 26639</strain>
    </source>
</reference>
<feature type="domain" description="Glycosyltransferase 2-like" evidence="1">
    <location>
        <begin position="7"/>
        <end position="116"/>
    </location>
</feature>
<dbReference type="InterPro" id="IPR029044">
    <property type="entry name" value="Nucleotide-diphossugar_trans"/>
</dbReference>
<accession>A0A562PDR1</accession>
<dbReference type="Proteomes" id="UP000315112">
    <property type="component" value="Unassembled WGS sequence"/>
</dbReference>
<protein>
    <submittedName>
        <fullName evidence="3">Glycosyl transferase family 2</fullName>
    </submittedName>
    <submittedName>
        <fullName evidence="2">Glycosyltransferase</fullName>
    </submittedName>
</protein>
<evidence type="ECO:0000313" key="5">
    <source>
        <dbReference type="Proteomes" id="UP000437862"/>
    </source>
</evidence>
<dbReference type="Pfam" id="PF00535">
    <property type="entry name" value="Glycos_transf_2"/>
    <property type="match status" value="1"/>
</dbReference>
<keyword evidence="5" id="KW-1185">Reference proteome</keyword>
<reference evidence="3 4" key="1">
    <citation type="journal article" date="2015" name="Stand. Genomic Sci.">
        <title>Genomic Encyclopedia of Bacterial and Archaeal Type Strains, Phase III: the genomes of soil and plant-associated and newly described type strains.</title>
        <authorList>
            <person name="Whitman W.B."/>
            <person name="Woyke T."/>
            <person name="Klenk H.P."/>
            <person name="Zhou Y."/>
            <person name="Lilburn T.G."/>
            <person name="Beck B.J."/>
            <person name="De Vos P."/>
            <person name="Vandamme P."/>
            <person name="Eisen J.A."/>
            <person name="Garrity G."/>
            <person name="Hugenholtz P."/>
            <person name="Kyrpides N.C."/>
        </authorList>
    </citation>
    <scope>NUCLEOTIDE SEQUENCE [LARGE SCALE GENOMIC DNA]</scope>
    <source>
        <strain evidence="3 4">CGMCC 1.10685</strain>
    </source>
</reference>
<dbReference type="AlphaFoldDB" id="A0A562PDR1"/>
<dbReference type="OrthoDB" id="8769632at2"/>
<dbReference type="EMBL" id="VLKW01000016">
    <property type="protein sequence ID" value="TWI42116.1"/>
    <property type="molecule type" value="Genomic_DNA"/>
</dbReference>
<evidence type="ECO:0000313" key="3">
    <source>
        <dbReference type="EMBL" id="TWI42116.1"/>
    </source>
</evidence>
<gene>
    <name evidence="2" type="ORF">GO485_14650</name>
    <name evidence="3" type="ORF">IP92_05647</name>
</gene>
<proteinExistence type="predicted"/>
<dbReference type="CDD" id="cd00761">
    <property type="entry name" value="Glyco_tranf_GTA_type"/>
    <property type="match status" value="1"/>
</dbReference>
<evidence type="ECO:0000313" key="4">
    <source>
        <dbReference type="Proteomes" id="UP000315112"/>
    </source>
</evidence>
<evidence type="ECO:0000313" key="2">
    <source>
        <dbReference type="EMBL" id="QGZ40164.1"/>
    </source>
</evidence>
<dbReference type="Gene3D" id="3.90.550.10">
    <property type="entry name" value="Spore Coat Polysaccharide Biosynthesis Protein SpsA, Chain A"/>
    <property type="match status" value="1"/>
</dbReference>